<proteinExistence type="inferred from homology"/>
<comment type="similarity">
    <text evidence="2">Belongs to the papillomaviridae E8^E2C protein family.</text>
</comment>
<evidence type="ECO:0000256" key="3">
    <source>
        <dbReference type="ARBA" id="ARBA00022491"/>
    </source>
</evidence>
<dbReference type="GO" id="GO:0006275">
    <property type="term" value="P:regulation of DNA replication"/>
    <property type="evidence" value="ECO:0007669"/>
    <property type="project" value="UniProtKB-UniRule"/>
</dbReference>
<evidence type="ECO:0000313" key="17">
    <source>
        <dbReference type="Proteomes" id="UP000162990"/>
    </source>
</evidence>
<name>L7XDX8_9PAPI</name>
<comment type="subunit">
    <text evidence="12">Binds DNA as homodimer. Interacts with protein E1; this interaction greatly increases E1 DNA-binding activity. Interacts with protein L1; this interaction enhances E2-dependent replication and transcription activation. Interacts with protein L2; this interaction inhibits E2 transcriptional activity but not DNA replication function E2. Interacts with protein E7; this interaction inhibits E7 oncogenic activity. Interacts with host TAF1; this interaction modulates E2-dependent transcriptional regulation. Interacts with host BRD4; this interaction mediates E2 transcriptional activation function. Additionally, the interaction with host BRD4 on mitotic chromosomes mediates tethering of the viral genome. Interacts with host TOPBP1; this interaction is required for optimal viral DNA replication.</text>
</comment>
<keyword evidence="6 12" id="KW-1048">Host nucleus</keyword>
<dbReference type="Proteomes" id="UP000162990">
    <property type="component" value="Genome"/>
</dbReference>
<organism evidence="16 17">
    <name type="scientific">Human papillomavirus</name>
    <dbReference type="NCBI Taxonomy" id="10566"/>
    <lineage>
        <taxon>Viruses</taxon>
        <taxon>Monodnaviria</taxon>
        <taxon>Shotokuvirae</taxon>
        <taxon>Cossaviricota</taxon>
        <taxon>Papovaviricetes</taxon>
        <taxon>Zurhausenvirales</taxon>
        <taxon>Papillomaviridae</taxon>
    </lineage>
</organism>
<dbReference type="GO" id="GO:0039693">
    <property type="term" value="P:viral DNA genome replication"/>
    <property type="evidence" value="ECO:0007669"/>
    <property type="project" value="UniProtKB-UniRule"/>
</dbReference>
<keyword evidence="11 12" id="KW-0804">Transcription</keyword>
<dbReference type="GO" id="GO:0006260">
    <property type="term" value="P:DNA replication"/>
    <property type="evidence" value="ECO:0007669"/>
    <property type="project" value="UniProtKB-KW"/>
</dbReference>
<feature type="region of interest" description="Disordered" evidence="13">
    <location>
        <begin position="214"/>
        <end position="299"/>
    </location>
</feature>
<dbReference type="GO" id="GO:0042025">
    <property type="term" value="C:host cell nucleus"/>
    <property type="evidence" value="ECO:0007669"/>
    <property type="project" value="UniProtKB-SubCell"/>
</dbReference>
<feature type="domain" description="Papillomavirus E2 N-terminal" evidence="14">
    <location>
        <begin position="5"/>
        <end position="200"/>
    </location>
</feature>
<evidence type="ECO:0000256" key="2">
    <source>
        <dbReference type="ARBA" id="ARBA00007794"/>
    </source>
</evidence>
<comment type="caution">
    <text evidence="12">Lacks conserved residue(s) required for the propagation of feature annotation.</text>
</comment>
<keyword evidence="8 12" id="KW-0805">Transcription regulation</keyword>
<comment type="PTM">
    <text evidence="12">Phosphorylated.</text>
</comment>
<evidence type="ECO:0000259" key="15">
    <source>
        <dbReference type="Pfam" id="PF00511"/>
    </source>
</evidence>
<evidence type="ECO:0000256" key="12">
    <source>
        <dbReference type="HAMAP-Rule" id="MF_04001"/>
    </source>
</evidence>
<evidence type="ECO:0000256" key="13">
    <source>
        <dbReference type="SAM" id="MobiDB-lite"/>
    </source>
</evidence>
<dbReference type="Gene3D" id="3.30.70.330">
    <property type="match status" value="1"/>
</dbReference>
<feature type="region of interest" description="DNA-binding domain" evidence="12">
    <location>
        <begin position="315"/>
        <end position="398"/>
    </location>
</feature>
<dbReference type="EMBL" id="KC311731">
    <property type="protein sequence ID" value="AGD80375.1"/>
    <property type="molecule type" value="Genomic_DNA"/>
</dbReference>
<evidence type="ECO:0000313" key="16">
    <source>
        <dbReference type="EMBL" id="AGD80375.1"/>
    </source>
</evidence>
<dbReference type="InterPro" id="IPR012677">
    <property type="entry name" value="Nucleotide-bd_a/b_plait_sf"/>
</dbReference>
<dbReference type="GO" id="GO:0000166">
    <property type="term" value="F:nucleotide binding"/>
    <property type="evidence" value="ECO:0007669"/>
    <property type="project" value="UniProtKB-UniRule"/>
</dbReference>
<keyword evidence="7 12" id="KW-0235">DNA replication</keyword>
<dbReference type="SUPFAM" id="SSF51332">
    <property type="entry name" value="E2 regulatory, transactivation domain"/>
    <property type="match status" value="1"/>
</dbReference>
<keyword evidence="9 12" id="KW-0238">DNA-binding</keyword>
<dbReference type="HAMAP" id="MF_04001">
    <property type="entry name" value="PPV_E2"/>
    <property type="match status" value="1"/>
</dbReference>
<dbReference type="InterPro" id="IPR001866">
    <property type="entry name" value="PPV_E2_N"/>
</dbReference>
<dbReference type="InterPro" id="IPR000427">
    <property type="entry name" value="Papillomavirus_E2_C"/>
</dbReference>
<keyword evidence="4 12" id="KW-0244">Early protein</keyword>
<dbReference type="GO" id="GO:0003677">
    <property type="term" value="F:DNA binding"/>
    <property type="evidence" value="ECO:0007669"/>
    <property type="project" value="UniProtKB-UniRule"/>
</dbReference>
<dbReference type="GO" id="GO:0003700">
    <property type="term" value="F:DNA-binding transcription factor activity"/>
    <property type="evidence" value="ECO:0007669"/>
    <property type="project" value="UniProtKB-UniRule"/>
</dbReference>
<evidence type="ECO:0000256" key="5">
    <source>
        <dbReference type="ARBA" id="ARBA00022553"/>
    </source>
</evidence>
<evidence type="ECO:0000256" key="1">
    <source>
        <dbReference type="ARBA" id="ARBA00004147"/>
    </source>
</evidence>
<accession>L7XDX8</accession>
<dbReference type="Pfam" id="PF00508">
    <property type="entry name" value="PPV_E2_N"/>
    <property type="match status" value="1"/>
</dbReference>
<dbReference type="Pfam" id="PF00511">
    <property type="entry name" value="PPV_E2_C"/>
    <property type="match status" value="1"/>
</dbReference>
<keyword evidence="10 12" id="KW-0010">Activator</keyword>
<sequence>MNQADLTERFDALQDRLMTLYESAPNTIDDQIEIWEIIRKEYVYYYYARKEGYKHFGLQPIPALSVSEYKAKEAIQQVLLLKSLKQSPYGREEWTLTNTSAELTHTQPKNAFKKNPYIVDVHFDHKADNSFPYTNWDNLYIQDDDDEWYKTPGLVDINGLYFEDKYGVKNYFVIFATDAQTYGTTGEWTVYYKNQTISTSSASTSQASLFGSLQGSSRGVVSSSRDAVPIPQTPRGQKSEEGRASSTTETPPPALRRRRRRPADQQGEPSTTRQKRRRLEKDTAPVSPGQVGSGHLTVPRRNLSRLERLEAEAKDPPIILVSGAANQLKCWRWRCKKAKVPCQCISTVFSWAGNSSDNCISNHKMLIAFQSREQRELFRATVKFPKDTTFSYGNLNAL</sequence>
<comment type="subcellular location">
    <subcellularLocation>
        <location evidence="1 12">Host nucleus</location>
    </subcellularLocation>
</comment>
<dbReference type="GO" id="GO:0006351">
    <property type="term" value="P:DNA-templated transcription"/>
    <property type="evidence" value="ECO:0007669"/>
    <property type="project" value="UniProtKB-UniRule"/>
</dbReference>
<evidence type="ECO:0000256" key="10">
    <source>
        <dbReference type="ARBA" id="ARBA00023159"/>
    </source>
</evidence>
<dbReference type="SUPFAM" id="SSF54957">
    <property type="entry name" value="Viral DNA-binding domain"/>
    <property type="match status" value="1"/>
</dbReference>
<keyword evidence="5 12" id="KW-0597">Phosphoprotein</keyword>
<keyword evidence="3 12" id="KW-0678">Repressor</keyword>
<dbReference type="InterPro" id="IPR033668">
    <property type="entry name" value="Reg_prot_E2"/>
</dbReference>
<comment type="similarity">
    <text evidence="12">Belongs to the papillomaviridae E2 protein family.</text>
</comment>
<feature type="domain" description="Papillomavirus E2 C-terminal" evidence="15">
    <location>
        <begin position="317"/>
        <end position="395"/>
    </location>
</feature>
<dbReference type="InterPro" id="IPR042504">
    <property type="entry name" value="Regulatory_protein_E2_N_2"/>
</dbReference>
<evidence type="ECO:0000256" key="9">
    <source>
        <dbReference type="ARBA" id="ARBA00023125"/>
    </source>
</evidence>
<feature type="compositionally biased region" description="Low complexity" evidence="13">
    <location>
        <begin position="215"/>
        <end position="225"/>
    </location>
</feature>
<dbReference type="InterPro" id="IPR036050">
    <property type="entry name" value="Regulatory_protein_E2_N"/>
</dbReference>
<gene>
    <name evidence="12" type="primary">E2</name>
</gene>
<evidence type="ECO:0000256" key="6">
    <source>
        <dbReference type="ARBA" id="ARBA00022562"/>
    </source>
</evidence>
<reference evidence="16 17" key="1">
    <citation type="journal article" date="2013" name="Genome Announc.">
        <title>Novel human gammapapillomavirus species in a nasal swab.</title>
        <authorList>
            <person name="Phan T.G."/>
            <person name="Vo N.P."/>
            <person name="Aronen M."/>
            <person name="Jartti L."/>
            <person name="Jartti T."/>
            <person name="Delwart E."/>
        </authorList>
    </citation>
    <scope>NUCLEOTIDE SEQUENCE [LARGE SCALE GENOMIC DNA]</scope>
    <source>
        <strain evidence="16">Fi864</strain>
    </source>
</reference>
<dbReference type="InterPro" id="IPR035975">
    <property type="entry name" value="E2/EBNA1_C_sf"/>
</dbReference>
<evidence type="ECO:0000256" key="4">
    <source>
        <dbReference type="ARBA" id="ARBA00022518"/>
    </source>
</evidence>
<dbReference type="Gene3D" id="2.170.200.10">
    <property type="entry name" value="Papillomavirus E2 early protein domain"/>
    <property type="match status" value="1"/>
</dbReference>
<protein>
    <recommendedName>
        <fullName evidence="12">Regulatory protein E2</fullName>
    </recommendedName>
</protein>
<evidence type="ECO:0000256" key="11">
    <source>
        <dbReference type="ARBA" id="ARBA00023163"/>
    </source>
</evidence>
<evidence type="ECO:0000259" key="14">
    <source>
        <dbReference type="Pfam" id="PF00508"/>
    </source>
</evidence>
<dbReference type="InterPro" id="IPR042503">
    <property type="entry name" value="Regulatory_protein_E2_N_1"/>
</dbReference>
<evidence type="ECO:0000256" key="8">
    <source>
        <dbReference type="ARBA" id="ARBA00023015"/>
    </source>
</evidence>
<evidence type="ECO:0000256" key="7">
    <source>
        <dbReference type="ARBA" id="ARBA00022705"/>
    </source>
</evidence>
<dbReference type="Gene3D" id="1.10.287.30">
    <property type="entry name" value="E2 (early) protein, N terminal domain, subdomain 1"/>
    <property type="match status" value="1"/>
</dbReference>
<comment type="function">
    <text evidence="12">Plays a role in the initiation of viral DNA replication. A dimer of E2 interacts with a dimer of E1 in order to improve specificity of E1 DNA binding activity. Once the complex recognizes and binds DNA at specific sites, the E2 dimer is removed from DNA. E2 also regulates viral transcription through binding to the E2RE response element (5'-ACCNNNNNNGGT-3') present in multiple copies in the regulatory regions of the viral genome. Activates or represses transcription depending on E2RE's position with regards to proximal promoter elements including the TATA-box. Repression occurs by sterically hindering the assembly of the transcription initiation complex.</text>
</comment>